<dbReference type="EMBL" id="JAVRQU010000001">
    <property type="protein sequence ID" value="KAK5708098.1"/>
    <property type="molecule type" value="Genomic_DNA"/>
</dbReference>
<feature type="region of interest" description="Disordered" evidence="1">
    <location>
        <begin position="295"/>
        <end position="326"/>
    </location>
</feature>
<feature type="region of interest" description="Disordered" evidence="1">
    <location>
        <begin position="158"/>
        <end position="195"/>
    </location>
</feature>
<feature type="compositionally biased region" description="Polar residues" evidence="1">
    <location>
        <begin position="478"/>
        <end position="487"/>
    </location>
</feature>
<gene>
    <name evidence="2" type="ORF">LTR97_000638</name>
</gene>
<evidence type="ECO:0000313" key="3">
    <source>
        <dbReference type="Proteomes" id="UP001310594"/>
    </source>
</evidence>
<dbReference type="Proteomes" id="UP001310594">
    <property type="component" value="Unassembled WGS sequence"/>
</dbReference>
<organism evidence="2 3">
    <name type="scientific">Elasticomyces elasticus</name>
    <dbReference type="NCBI Taxonomy" id="574655"/>
    <lineage>
        <taxon>Eukaryota</taxon>
        <taxon>Fungi</taxon>
        <taxon>Dikarya</taxon>
        <taxon>Ascomycota</taxon>
        <taxon>Pezizomycotina</taxon>
        <taxon>Dothideomycetes</taxon>
        <taxon>Dothideomycetidae</taxon>
        <taxon>Mycosphaerellales</taxon>
        <taxon>Teratosphaeriaceae</taxon>
        <taxon>Elasticomyces</taxon>
    </lineage>
</organism>
<accession>A0AAN7WD30</accession>
<feature type="compositionally biased region" description="Polar residues" evidence="1">
    <location>
        <begin position="402"/>
        <end position="420"/>
    </location>
</feature>
<evidence type="ECO:0000313" key="2">
    <source>
        <dbReference type="EMBL" id="KAK5708098.1"/>
    </source>
</evidence>
<reference evidence="2" key="1">
    <citation type="submission" date="2023-08" db="EMBL/GenBank/DDBJ databases">
        <title>Black Yeasts Isolated from many extreme environments.</title>
        <authorList>
            <person name="Coleine C."/>
            <person name="Stajich J.E."/>
            <person name="Selbmann L."/>
        </authorList>
    </citation>
    <scope>NUCLEOTIDE SEQUENCE</scope>
    <source>
        <strain evidence="2">CCFEE 5810</strain>
    </source>
</reference>
<feature type="region of interest" description="Disordered" evidence="1">
    <location>
        <begin position="440"/>
        <end position="487"/>
    </location>
</feature>
<evidence type="ECO:0000256" key="1">
    <source>
        <dbReference type="SAM" id="MobiDB-lite"/>
    </source>
</evidence>
<sequence>MNTRRHLSLARVTSHGTILNLELSTRYGLSSAYSDCGLDSWKDGTRLERTRAHPSSKANKIRIANLLDAADNPGVTVPAGGVLGAMQSGVMASSKSRSVDGSILNSSTAQGNRRELEEADSAPHWIPGFYKQMQDAAVAGGQRGDAESVASPAANLPVGETNAQGLGAHFPASGEPSSGIGAATEGKGPQQQTTSSNLLATAYSTARQPLFDSIVRRQARQGILLEPSKQRASLPPPTVAATASHRILELASGAVLTHHGDARLAIAQLGQPATAPRRLPSITAIVRRRVLELGGGRGVSSQHGEVSRGRSQSENSTSFSRAPAAATIATRRGTKLAVSGRLLQHGEAYQSTPQIEKQSAISRSPIAPAASAIINSVPRPGVLKRDPGIVDYSVLPEHGQDQTEPAATISATPDGSNVSASGFIKPGDVLRHTDLRPYDEGMEWSGAHPRDFMSSTSPGIDDDDLTFQQPPPKRAKTGRTSNNELPENQTLVTQVRRRARSVRVSYVGENPNRAYRRKQEQRRREPHLADLADHREMAARILGRDSHWMEGLSASNTSVKQMRGE</sequence>
<protein>
    <submittedName>
        <fullName evidence="2">Uncharacterized protein</fullName>
    </submittedName>
</protein>
<feature type="compositionally biased region" description="Polar residues" evidence="1">
    <location>
        <begin position="300"/>
        <end position="320"/>
    </location>
</feature>
<feature type="region of interest" description="Disordered" evidence="1">
    <location>
        <begin position="400"/>
        <end position="425"/>
    </location>
</feature>
<name>A0AAN7WD30_9PEZI</name>
<feature type="region of interest" description="Disordered" evidence="1">
    <location>
        <begin position="94"/>
        <end position="123"/>
    </location>
</feature>
<dbReference type="AlphaFoldDB" id="A0AAN7WD30"/>
<proteinExistence type="predicted"/>
<comment type="caution">
    <text evidence="2">The sequence shown here is derived from an EMBL/GenBank/DDBJ whole genome shotgun (WGS) entry which is preliminary data.</text>
</comment>